<dbReference type="PANTHER" id="PTHR33710">
    <property type="entry name" value="BNAC02G09200D PROTEIN"/>
    <property type="match status" value="1"/>
</dbReference>
<organism evidence="1">
    <name type="scientific">Sesamum radiatum</name>
    <name type="common">Black benniseed</name>
    <dbReference type="NCBI Taxonomy" id="300843"/>
    <lineage>
        <taxon>Eukaryota</taxon>
        <taxon>Viridiplantae</taxon>
        <taxon>Streptophyta</taxon>
        <taxon>Embryophyta</taxon>
        <taxon>Tracheophyta</taxon>
        <taxon>Spermatophyta</taxon>
        <taxon>Magnoliopsida</taxon>
        <taxon>eudicotyledons</taxon>
        <taxon>Gunneridae</taxon>
        <taxon>Pentapetalae</taxon>
        <taxon>asterids</taxon>
        <taxon>lamiids</taxon>
        <taxon>Lamiales</taxon>
        <taxon>Pedaliaceae</taxon>
        <taxon>Sesamum</taxon>
    </lineage>
</organism>
<name>A0AAW2N0Z1_SESRA</name>
<dbReference type="SUPFAM" id="SSF56219">
    <property type="entry name" value="DNase I-like"/>
    <property type="match status" value="1"/>
</dbReference>
<evidence type="ECO:0000313" key="1">
    <source>
        <dbReference type="EMBL" id="KAL0336563.1"/>
    </source>
</evidence>
<comment type="caution">
    <text evidence="1">The sequence shown here is derived from an EMBL/GenBank/DDBJ whole genome shotgun (WGS) entry which is preliminary data.</text>
</comment>
<dbReference type="AlphaFoldDB" id="A0AAW2N0Z1"/>
<dbReference type="EMBL" id="JACGWJ010000021">
    <property type="protein sequence ID" value="KAL0336563.1"/>
    <property type="molecule type" value="Genomic_DNA"/>
</dbReference>
<dbReference type="InterPro" id="IPR036691">
    <property type="entry name" value="Endo/exonu/phosph_ase_sf"/>
</dbReference>
<dbReference type="Gene3D" id="3.60.10.10">
    <property type="entry name" value="Endonuclease/exonuclease/phosphatase"/>
    <property type="match status" value="1"/>
</dbReference>
<reference evidence="1" key="2">
    <citation type="journal article" date="2024" name="Plant">
        <title>Genomic evolution and insights into agronomic trait innovations of Sesamum species.</title>
        <authorList>
            <person name="Miao H."/>
            <person name="Wang L."/>
            <person name="Qu L."/>
            <person name="Liu H."/>
            <person name="Sun Y."/>
            <person name="Le M."/>
            <person name="Wang Q."/>
            <person name="Wei S."/>
            <person name="Zheng Y."/>
            <person name="Lin W."/>
            <person name="Duan Y."/>
            <person name="Cao H."/>
            <person name="Xiong S."/>
            <person name="Wang X."/>
            <person name="Wei L."/>
            <person name="Li C."/>
            <person name="Ma Q."/>
            <person name="Ju M."/>
            <person name="Zhao R."/>
            <person name="Li G."/>
            <person name="Mu C."/>
            <person name="Tian Q."/>
            <person name="Mei H."/>
            <person name="Zhang T."/>
            <person name="Gao T."/>
            <person name="Zhang H."/>
        </authorList>
    </citation>
    <scope>NUCLEOTIDE SEQUENCE</scope>
    <source>
        <strain evidence="1">G02</strain>
    </source>
</reference>
<reference evidence="1" key="1">
    <citation type="submission" date="2020-06" db="EMBL/GenBank/DDBJ databases">
        <authorList>
            <person name="Li T."/>
            <person name="Hu X."/>
            <person name="Zhang T."/>
            <person name="Song X."/>
            <person name="Zhang H."/>
            <person name="Dai N."/>
            <person name="Sheng W."/>
            <person name="Hou X."/>
            <person name="Wei L."/>
        </authorList>
    </citation>
    <scope>NUCLEOTIDE SEQUENCE</scope>
    <source>
        <strain evidence="1">G02</strain>
        <tissue evidence="1">Leaf</tissue>
    </source>
</reference>
<dbReference type="PANTHER" id="PTHR33710:SF62">
    <property type="entry name" value="DUF4283 DOMAIN PROTEIN"/>
    <property type="match status" value="1"/>
</dbReference>
<proteinExistence type="predicted"/>
<sequence length="266" mass="31009">MGGFNEILHPYEKTRRSRPHHQIEELCYGLSDCHLIDLDFHGDRFTWCNMREVPDIVHVRLDRAYATPDWKALFPNTSVHIGVACGFDHRPLIINMQEDEGTTPKRKKLFRFETMWGDLPSKNSIARLRNKEGHWCASVEEMQCIILEHFENQSRSTNPRDENISVVLEGMTTRVSEDMNASLNHPFSVDKVRTTISQIYPYNSPSPDDSQSAFVPGRLITDNIFVAYEVNHFLVHKYWVPWDKWHSNLTLAKLMIVSSGFFLRKF</sequence>
<gene>
    <name evidence="1" type="ORF">Sradi_4868200</name>
</gene>
<protein>
    <submittedName>
        <fullName evidence="1">Uncharacterized protein</fullName>
    </submittedName>
</protein>
<accession>A0AAW2N0Z1</accession>